<proteinExistence type="predicted"/>
<dbReference type="AlphaFoldDB" id="A0A850T080"/>
<sequence length="93" mass="10611">MKTIKIDEAHLLAKEIARKIVSQELSEHMGAMKIWKEIIDCIAPKCPDSLWAFKSNASAIEDIIWNAENGGERHDDLIRECKQEIMHAAKKLL</sequence>
<protein>
    <submittedName>
        <fullName evidence="1">Uncharacterized protein</fullName>
    </submittedName>
</protein>
<dbReference type="RefSeq" id="WP_178367208.1">
    <property type="nucleotide sequence ID" value="NZ_JACADJ010000045.1"/>
</dbReference>
<name>A0A850T080_9BACT</name>
<organism evidence="1 2">
    <name type="scientific">Desulfobacter latus</name>
    <dbReference type="NCBI Taxonomy" id="2292"/>
    <lineage>
        <taxon>Bacteria</taxon>
        <taxon>Pseudomonadati</taxon>
        <taxon>Thermodesulfobacteriota</taxon>
        <taxon>Desulfobacteria</taxon>
        <taxon>Desulfobacterales</taxon>
        <taxon>Desulfobacteraceae</taxon>
        <taxon>Desulfobacter</taxon>
    </lineage>
</organism>
<evidence type="ECO:0000313" key="2">
    <source>
        <dbReference type="Proteomes" id="UP000553343"/>
    </source>
</evidence>
<evidence type="ECO:0000313" key="1">
    <source>
        <dbReference type="EMBL" id="NWH05750.1"/>
    </source>
</evidence>
<comment type="caution">
    <text evidence="1">The sequence shown here is derived from an EMBL/GenBank/DDBJ whole genome shotgun (WGS) entry which is preliminary data.</text>
</comment>
<accession>A0A850T080</accession>
<gene>
    <name evidence="1" type="ORF">HXW94_12275</name>
</gene>
<keyword evidence="2" id="KW-1185">Reference proteome</keyword>
<reference evidence="1 2" key="1">
    <citation type="submission" date="2020-06" db="EMBL/GenBank/DDBJ databases">
        <title>High-quality draft genome of sulfate reducer Desulfobacter latus type strain AcrS2 isolated from marine sediment.</title>
        <authorList>
            <person name="Hoppe M."/>
            <person name="Larsen C.K."/>
            <person name="Marshall I.P.G."/>
            <person name="Schramm A."/>
            <person name="Marietou A.G."/>
        </authorList>
    </citation>
    <scope>NUCLEOTIDE SEQUENCE [LARGE SCALE GENOMIC DNA]</scope>
    <source>
        <strain evidence="1 2">AcRS2</strain>
    </source>
</reference>
<dbReference type="EMBL" id="JACADJ010000045">
    <property type="protein sequence ID" value="NWH05750.1"/>
    <property type="molecule type" value="Genomic_DNA"/>
</dbReference>
<dbReference type="Proteomes" id="UP000553343">
    <property type="component" value="Unassembled WGS sequence"/>
</dbReference>